<gene>
    <name evidence="2" type="ORF">DOTSEDRAFT_132524</name>
</gene>
<protein>
    <submittedName>
        <fullName evidence="2">Uncharacterized protein</fullName>
    </submittedName>
</protein>
<feature type="region of interest" description="Disordered" evidence="1">
    <location>
        <begin position="73"/>
        <end position="164"/>
    </location>
</feature>
<dbReference type="eggNOG" id="ENOG502R8EJ">
    <property type="taxonomic scope" value="Eukaryota"/>
</dbReference>
<dbReference type="EMBL" id="KB446540">
    <property type="protein sequence ID" value="EME43215.1"/>
    <property type="molecule type" value="Genomic_DNA"/>
</dbReference>
<organism evidence="2 3">
    <name type="scientific">Dothistroma septosporum (strain NZE10 / CBS 128990)</name>
    <name type="common">Red band needle blight fungus</name>
    <name type="synonym">Mycosphaerella pini</name>
    <dbReference type="NCBI Taxonomy" id="675120"/>
    <lineage>
        <taxon>Eukaryota</taxon>
        <taxon>Fungi</taxon>
        <taxon>Dikarya</taxon>
        <taxon>Ascomycota</taxon>
        <taxon>Pezizomycotina</taxon>
        <taxon>Dothideomycetes</taxon>
        <taxon>Dothideomycetidae</taxon>
        <taxon>Mycosphaerellales</taxon>
        <taxon>Mycosphaerellaceae</taxon>
        <taxon>Dothistroma</taxon>
    </lineage>
</organism>
<evidence type="ECO:0000313" key="3">
    <source>
        <dbReference type="Proteomes" id="UP000016933"/>
    </source>
</evidence>
<dbReference type="OMA" id="GRKNAMT"/>
<dbReference type="HOGENOM" id="CLU_1778295_0_0_1"/>
<accession>M2YMP8</accession>
<dbReference type="Proteomes" id="UP000016933">
    <property type="component" value="Unassembled WGS sequence"/>
</dbReference>
<reference evidence="2 3" key="2">
    <citation type="journal article" date="2012" name="PLoS Pathog.">
        <title>Diverse lifestyles and strategies of plant pathogenesis encoded in the genomes of eighteen Dothideomycetes fungi.</title>
        <authorList>
            <person name="Ohm R.A."/>
            <person name="Feau N."/>
            <person name="Henrissat B."/>
            <person name="Schoch C.L."/>
            <person name="Horwitz B.A."/>
            <person name="Barry K.W."/>
            <person name="Condon B.J."/>
            <person name="Copeland A.C."/>
            <person name="Dhillon B."/>
            <person name="Glaser F."/>
            <person name="Hesse C.N."/>
            <person name="Kosti I."/>
            <person name="LaButti K."/>
            <person name="Lindquist E.A."/>
            <person name="Lucas S."/>
            <person name="Salamov A.A."/>
            <person name="Bradshaw R.E."/>
            <person name="Ciuffetti L."/>
            <person name="Hamelin R.C."/>
            <person name="Kema G.H.J."/>
            <person name="Lawrence C."/>
            <person name="Scott J.A."/>
            <person name="Spatafora J.W."/>
            <person name="Turgeon B.G."/>
            <person name="de Wit P.J.G.M."/>
            <person name="Zhong S."/>
            <person name="Goodwin S.B."/>
            <person name="Grigoriev I.V."/>
        </authorList>
    </citation>
    <scope>NUCLEOTIDE SEQUENCE [LARGE SCALE GENOMIC DNA]</scope>
    <source>
        <strain evidence="3">NZE10 / CBS 128990</strain>
    </source>
</reference>
<dbReference type="OrthoDB" id="5418867at2759"/>
<dbReference type="STRING" id="675120.M2YMP8"/>
<reference evidence="3" key="1">
    <citation type="journal article" date="2012" name="PLoS Genet.">
        <title>The genomes of the fungal plant pathogens Cladosporium fulvum and Dothistroma septosporum reveal adaptation to different hosts and lifestyles but also signatures of common ancestry.</title>
        <authorList>
            <person name="de Wit P.J.G.M."/>
            <person name="van der Burgt A."/>
            <person name="Oekmen B."/>
            <person name="Stergiopoulos I."/>
            <person name="Abd-Elsalam K.A."/>
            <person name="Aerts A.L."/>
            <person name="Bahkali A.H."/>
            <person name="Beenen H.G."/>
            <person name="Chettri P."/>
            <person name="Cox M.P."/>
            <person name="Datema E."/>
            <person name="de Vries R.P."/>
            <person name="Dhillon B."/>
            <person name="Ganley A.R."/>
            <person name="Griffiths S.A."/>
            <person name="Guo Y."/>
            <person name="Hamelin R.C."/>
            <person name="Henrissat B."/>
            <person name="Kabir M.S."/>
            <person name="Jashni M.K."/>
            <person name="Kema G."/>
            <person name="Klaubauf S."/>
            <person name="Lapidus A."/>
            <person name="Levasseur A."/>
            <person name="Lindquist E."/>
            <person name="Mehrabi R."/>
            <person name="Ohm R.A."/>
            <person name="Owen T.J."/>
            <person name="Salamov A."/>
            <person name="Schwelm A."/>
            <person name="Schijlen E."/>
            <person name="Sun H."/>
            <person name="van den Burg H.A."/>
            <person name="van Ham R.C.H.J."/>
            <person name="Zhang S."/>
            <person name="Goodwin S.B."/>
            <person name="Grigoriev I.V."/>
            <person name="Collemare J."/>
            <person name="Bradshaw R.E."/>
        </authorList>
    </citation>
    <scope>NUCLEOTIDE SEQUENCE [LARGE SCALE GENOMIC DNA]</scope>
    <source>
        <strain evidence="3">NZE10 / CBS 128990</strain>
    </source>
</reference>
<evidence type="ECO:0000256" key="1">
    <source>
        <dbReference type="SAM" id="MobiDB-lite"/>
    </source>
</evidence>
<feature type="compositionally biased region" description="Acidic residues" evidence="1">
    <location>
        <begin position="138"/>
        <end position="150"/>
    </location>
</feature>
<proteinExistence type="predicted"/>
<feature type="compositionally biased region" description="Low complexity" evidence="1">
    <location>
        <begin position="90"/>
        <end position="105"/>
    </location>
</feature>
<sequence>MPMVWDPSAEAKLLSEIFKICDVKVTEAQRQQLAAIMGTSSLPEVLSIPSHADFNNTGCTPKAIIHRLAKFKSGNGGSAGGEAKKMIPVKRGASGAAKKSGAGRKNAMTPEEDNEEVGKIATPPPSERGKKMKIKEEPESDGIETGEDVGEGLRRGGEESESEI</sequence>
<dbReference type="AlphaFoldDB" id="M2YMP8"/>
<name>M2YMP8_DOTSN</name>
<keyword evidence="3" id="KW-1185">Reference proteome</keyword>
<evidence type="ECO:0000313" key="2">
    <source>
        <dbReference type="EMBL" id="EME43215.1"/>
    </source>
</evidence>